<proteinExistence type="predicted"/>
<sequence length="73" mass="8523">MKLKDIFSDNKTRVFVVTNQDEGDERNWIIEPTDFDLLPEEEIYIILKSLPSGIGCKLFVIPKNLNKRKKQLS</sequence>
<keyword evidence="2" id="KW-1185">Reference proteome</keyword>
<reference evidence="1 2" key="1">
    <citation type="submission" date="2017-02" db="EMBL/GenBank/DDBJ databases">
        <authorList>
            <person name="Peterson S.W."/>
        </authorList>
    </citation>
    <scope>NUCLEOTIDE SEQUENCE [LARGE SCALE GENOMIC DNA]</scope>
    <source>
        <strain evidence="1 2">DSM 22899</strain>
    </source>
</reference>
<evidence type="ECO:0000313" key="2">
    <source>
        <dbReference type="Proteomes" id="UP000190541"/>
    </source>
</evidence>
<dbReference type="AlphaFoldDB" id="A0A1T5BBA3"/>
<evidence type="ECO:0000313" key="1">
    <source>
        <dbReference type="EMBL" id="SKB44319.1"/>
    </source>
</evidence>
<dbReference type="Proteomes" id="UP000190541">
    <property type="component" value="Unassembled WGS sequence"/>
</dbReference>
<dbReference type="EMBL" id="FUYS01000003">
    <property type="protein sequence ID" value="SKB44319.1"/>
    <property type="molecule type" value="Genomic_DNA"/>
</dbReference>
<accession>A0A1T5BBA3</accession>
<organism evidence="1 2">
    <name type="scientific">Parapedobacter luteus</name>
    <dbReference type="NCBI Taxonomy" id="623280"/>
    <lineage>
        <taxon>Bacteria</taxon>
        <taxon>Pseudomonadati</taxon>
        <taxon>Bacteroidota</taxon>
        <taxon>Sphingobacteriia</taxon>
        <taxon>Sphingobacteriales</taxon>
        <taxon>Sphingobacteriaceae</taxon>
        <taxon>Parapedobacter</taxon>
    </lineage>
</organism>
<name>A0A1T5BBA3_9SPHI</name>
<dbReference type="RefSeq" id="WP_079716058.1">
    <property type="nucleotide sequence ID" value="NZ_FUYS01000003.1"/>
</dbReference>
<gene>
    <name evidence="1" type="ORF">SAMN05660226_01338</name>
</gene>
<protein>
    <submittedName>
        <fullName evidence="1">Uncharacterized protein</fullName>
    </submittedName>
</protein>
<dbReference type="OrthoDB" id="1492782at2"/>